<accession>A0A1L1PDX8</accession>
<comment type="cofactor">
    <cofactor evidence="1">
        <name>Zn(2+)</name>
        <dbReference type="ChEBI" id="CHEBI:29105"/>
    </cofactor>
</comment>
<keyword evidence="3" id="KW-0378">Hydrolase</keyword>
<protein>
    <submittedName>
        <fullName evidence="6">Succinylglutamate desuccinylase/aspartoacylase family protein 1</fullName>
    </submittedName>
</protein>
<sequence>MNPPPFEISPPDLGPWLAGNTGTPGVWRWAASEPGRHVMVSALVHGNELCGAWAVRDLLASGIRPRRGSLTVVLANLDAFARFDPQRPHVSRYVHADLNRLWGDMPWRHTGVEQGSEHRRALELLPHVQASDWLLDLHSMHEPGPPLALTGPLPHHARRAAALGLGALRVADAGHRAGVRLRDHGRYGDAEALDAFALLIECGYHGARASVDVARDAVVRFLESSGAVDAGDLPPDWRQPDVDADNPLLVVTDAVTVGPDSVPSFAQAWKSGDRIAKAGTLIGWNAALPVTTPYDDCVLVMPTLLHARPGATLVRFARRQQMA</sequence>
<keyword evidence="4" id="KW-0862">Zinc</keyword>
<evidence type="ECO:0000256" key="1">
    <source>
        <dbReference type="ARBA" id="ARBA00001947"/>
    </source>
</evidence>
<evidence type="ECO:0000256" key="4">
    <source>
        <dbReference type="ARBA" id="ARBA00022833"/>
    </source>
</evidence>
<dbReference type="GO" id="GO:0046872">
    <property type="term" value="F:metal ion binding"/>
    <property type="evidence" value="ECO:0007669"/>
    <property type="project" value="UniProtKB-KW"/>
</dbReference>
<dbReference type="PANTHER" id="PTHR15162:SF7">
    <property type="entry name" value="SUCCINYLGLUTAMATE DESUCCINYLASE"/>
    <property type="match status" value="1"/>
</dbReference>
<keyword evidence="7" id="KW-1185">Reference proteome</keyword>
<dbReference type="GO" id="GO:0005829">
    <property type="term" value="C:cytosol"/>
    <property type="evidence" value="ECO:0007669"/>
    <property type="project" value="TreeGrafter"/>
</dbReference>
<dbReference type="RefSeq" id="WP_009516753.1">
    <property type="nucleotide sequence ID" value="NZ_CCAE010000003.1"/>
</dbReference>
<evidence type="ECO:0000313" key="7">
    <source>
        <dbReference type="Proteomes" id="UP000028878"/>
    </source>
</evidence>
<reference evidence="7" key="2">
    <citation type="submission" date="2014-11" db="EMBL/GenBank/DDBJ databases">
        <title>Draft genome sequence of Hydrogenophaga intermedia S1.</title>
        <authorList>
            <person name="Gan H.M."/>
            <person name="Chew T.H."/>
            <person name="Stolz A."/>
        </authorList>
    </citation>
    <scope>NUCLEOTIDE SEQUENCE [LARGE SCALE GENOMIC DNA]</scope>
    <source>
        <strain evidence="7">S1</strain>
    </source>
</reference>
<gene>
    <name evidence="6" type="ORF">BN948_00654</name>
</gene>
<dbReference type="Pfam" id="PF24827">
    <property type="entry name" value="AstE_AspA_cat"/>
    <property type="match status" value="1"/>
</dbReference>
<reference evidence="7" key="1">
    <citation type="submission" date="2014-02" db="EMBL/GenBank/DDBJ databases">
        <authorList>
            <person name="Gan H."/>
        </authorList>
    </citation>
    <scope>NUCLEOTIDE SEQUENCE [LARGE SCALE GENOMIC DNA]</scope>
    <source>
        <strain evidence="7">S1</strain>
    </source>
</reference>
<dbReference type="EMBL" id="CCAE010000003">
    <property type="protein sequence ID" value="CDN86253.1"/>
    <property type="molecule type" value="Genomic_DNA"/>
</dbReference>
<dbReference type="Proteomes" id="UP000028878">
    <property type="component" value="Unassembled WGS sequence"/>
</dbReference>
<evidence type="ECO:0000313" key="6">
    <source>
        <dbReference type="EMBL" id="CDN86253.1"/>
    </source>
</evidence>
<dbReference type="Gene3D" id="3.40.630.10">
    <property type="entry name" value="Zn peptidases"/>
    <property type="match status" value="1"/>
</dbReference>
<dbReference type="SUPFAM" id="SSF53187">
    <property type="entry name" value="Zn-dependent exopeptidases"/>
    <property type="match status" value="1"/>
</dbReference>
<keyword evidence="2" id="KW-0479">Metal-binding</keyword>
<evidence type="ECO:0000259" key="5">
    <source>
        <dbReference type="Pfam" id="PF24827"/>
    </source>
</evidence>
<organism evidence="6 7">
    <name type="scientific">Hydrogenophaga intermedia</name>
    <dbReference type="NCBI Taxonomy" id="65786"/>
    <lineage>
        <taxon>Bacteria</taxon>
        <taxon>Pseudomonadati</taxon>
        <taxon>Pseudomonadota</taxon>
        <taxon>Betaproteobacteria</taxon>
        <taxon>Burkholderiales</taxon>
        <taxon>Comamonadaceae</taxon>
        <taxon>Hydrogenophaga</taxon>
    </lineage>
</organism>
<dbReference type="PANTHER" id="PTHR15162">
    <property type="entry name" value="ASPARTOACYLASE"/>
    <property type="match status" value="1"/>
</dbReference>
<evidence type="ECO:0000256" key="2">
    <source>
        <dbReference type="ARBA" id="ARBA00022723"/>
    </source>
</evidence>
<feature type="domain" description="Succinylglutamate desuccinylase/Aspartoacylase catalytic" evidence="5">
    <location>
        <begin position="34"/>
        <end position="201"/>
    </location>
</feature>
<dbReference type="InterPro" id="IPR055438">
    <property type="entry name" value="AstE_AspA_cat"/>
</dbReference>
<dbReference type="GO" id="GO:0016788">
    <property type="term" value="F:hydrolase activity, acting on ester bonds"/>
    <property type="evidence" value="ECO:0007669"/>
    <property type="project" value="InterPro"/>
</dbReference>
<dbReference type="InterPro" id="IPR050178">
    <property type="entry name" value="AspA/AstE_fam"/>
</dbReference>
<evidence type="ECO:0000256" key="3">
    <source>
        <dbReference type="ARBA" id="ARBA00022801"/>
    </source>
</evidence>
<proteinExistence type="predicted"/>
<dbReference type="AlphaFoldDB" id="A0A1L1PDX8"/>
<name>A0A1L1PDX8_HYDIT</name>